<feature type="transmembrane region" description="Helical" evidence="6">
    <location>
        <begin position="82"/>
        <end position="103"/>
    </location>
</feature>
<dbReference type="PANTHER" id="PTHR34820">
    <property type="entry name" value="INNER MEMBRANE PROTEIN YEBZ"/>
    <property type="match status" value="1"/>
</dbReference>
<feature type="transmembrane region" description="Helical" evidence="6">
    <location>
        <begin position="328"/>
        <end position="348"/>
    </location>
</feature>
<reference evidence="9" key="1">
    <citation type="journal article" date="2019" name="Int. J. Syst. Evol. Microbiol.">
        <title>The Global Catalogue of Microorganisms (GCM) 10K type strain sequencing project: providing services to taxonomists for standard genome sequencing and annotation.</title>
        <authorList>
            <consortium name="The Broad Institute Genomics Platform"/>
            <consortium name="The Broad Institute Genome Sequencing Center for Infectious Disease"/>
            <person name="Wu L."/>
            <person name="Ma J."/>
        </authorList>
    </citation>
    <scope>NUCLEOTIDE SEQUENCE [LARGE SCALE GENOMIC DNA]</scope>
    <source>
        <strain evidence="9">CGMCC 1.16306</strain>
    </source>
</reference>
<feature type="transmembrane region" description="Helical" evidence="6">
    <location>
        <begin position="6"/>
        <end position="28"/>
    </location>
</feature>
<keyword evidence="5 6" id="KW-0472">Membrane</keyword>
<name>A0ABV9GSK2_9BACL</name>
<dbReference type="PANTHER" id="PTHR34820:SF4">
    <property type="entry name" value="INNER MEMBRANE PROTEIN YEBZ"/>
    <property type="match status" value="1"/>
</dbReference>
<protein>
    <submittedName>
        <fullName evidence="8">Copper resistance D family protein</fullName>
    </submittedName>
</protein>
<feature type="transmembrane region" description="Helical" evidence="6">
    <location>
        <begin position="230"/>
        <end position="249"/>
    </location>
</feature>
<evidence type="ECO:0000313" key="9">
    <source>
        <dbReference type="Proteomes" id="UP001596022"/>
    </source>
</evidence>
<dbReference type="Proteomes" id="UP001596022">
    <property type="component" value="Unassembled WGS sequence"/>
</dbReference>
<dbReference type="Pfam" id="PF05425">
    <property type="entry name" value="CopD"/>
    <property type="match status" value="1"/>
</dbReference>
<feature type="transmembrane region" description="Helical" evidence="6">
    <location>
        <begin position="355"/>
        <end position="375"/>
    </location>
</feature>
<feature type="transmembrane region" description="Helical" evidence="6">
    <location>
        <begin position="40"/>
        <end position="62"/>
    </location>
</feature>
<feature type="transmembrane region" description="Helical" evidence="6">
    <location>
        <begin position="178"/>
        <end position="200"/>
    </location>
</feature>
<evidence type="ECO:0000256" key="3">
    <source>
        <dbReference type="ARBA" id="ARBA00022692"/>
    </source>
</evidence>
<evidence type="ECO:0000256" key="4">
    <source>
        <dbReference type="ARBA" id="ARBA00022989"/>
    </source>
</evidence>
<evidence type="ECO:0000256" key="6">
    <source>
        <dbReference type="SAM" id="Phobius"/>
    </source>
</evidence>
<evidence type="ECO:0000256" key="1">
    <source>
        <dbReference type="ARBA" id="ARBA00004651"/>
    </source>
</evidence>
<evidence type="ECO:0000259" key="7">
    <source>
        <dbReference type="Pfam" id="PF05425"/>
    </source>
</evidence>
<keyword evidence="2" id="KW-1003">Cell membrane</keyword>
<gene>
    <name evidence="8" type="ORF">ACFO4N_12885</name>
</gene>
<keyword evidence="9" id="KW-1185">Reference proteome</keyword>
<keyword evidence="4 6" id="KW-1133">Transmembrane helix</keyword>
<comment type="caution">
    <text evidence="8">The sequence shown here is derived from an EMBL/GenBank/DDBJ whole genome shotgun (WGS) entry which is preliminary data.</text>
</comment>
<dbReference type="InterPro" id="IPR032694">
    <property type="entry name" value="CopC/D"/>
</dbReference>
<feature type="transmembrane region" description="Helical" evidence="6">
    <location>
        <begin position="110"/>
        <end position="130"/>
    </location>
</feature>
<dbReference type="InterPro" id="IPR008457">
    <property type="entry name" value="Cu-R_CopD_dom"/>
</dbReference>
<comment type="subcellular location">
    <subcellularLocation>
        <location evidence="1">Cell membrane</location>
        <topology evidence="1">Multi-pass membrane protein</topology>
    </subcellularLocation>
</comment>
<feature type="transmembrane region" description="Helical" evidence="6">
    <location>
        <begin position="142"/>
        <end position="166"/>
    </location>
</feature>
<keyword evidence="3 6" id="KW-0812">Transmembrane</keyword>
<feature type="domain" description="Copper resistance protein D" evidence="7">
    <location>
        <begin position="175"/>
        <end position="284"/>
    </location>
</feature>
<organism evidence="8 9">
    <name type="scientific">Camelliibacillus cellulosilyticus</name>
    <dbReference type="NCBI Taxonomy" id="2174486"/>
    <lineage>
        <taxon>Bacteria</taxon>
        <taxon>Bacillati</taxon>
        <taxon>Bacillota</taxon>
        <taxon>Bacilli</taxon>
        <taxon>Bacillales</taxon>
        <taxon>Sporolactobacillaceae</taxon>
        <taxon>Camelliibacillus</taxon>
    </lineage>
</organism>
<evidence type="ECO:0000256" key="2">
    <source>
        <dbReference type="ARBA" id="ARBA00022475"/>
    </source>
</evidence>
<dbReference type="EMBL" id="JBHSFW010000010">
    <property type="protein sequence ID" value="MFC4619610.1"/>
    <property type="molecule type" value="Genomic_DNA"/>
</dbReference>
<accession>A0ABV9GSK2</accession>
<sequence>MIIVTVTEIGLYLCFCLLMGSLIFYSLPKEKRPDIAVKKKWLLLSTAGAGVLSLAPVLSVIFELTKSLGFWLSFKGVLFTFQIGKAWLFILVIALLLFGLIYFNQLERDVFLARMGVFLTVLLIGGYAKAGHAASLSPWLGFAAHFFHLLAVAIWGGCLFVAAWFSQGTQRWRVFLSWFTPLAIVSVVVVIIAGLGTMAIDIGKPLDASISATVNQYKQGLASDYGQALLVKHLLILPLICYAFFNGIYSRRLLLGANDSGFNPIKWARVESIVVLAIFIVTAFMGQQTPPHDLKQIILTEGASPLFSKVYQGTVTPDFILHFSLSPVSLLFIVISLLFIVMIGLSVVKRLSSWIALIMTAGFLASAYLCVMASIQ</sequence>
<proteinExistence type="predicted"/>
<feature type="transmembrane region" description="Helical" evidence="6">
    <location>
        <begin position="270"/>
        <end position="286"/>
    </location>
</feature>
<evidence type="ECO:0000256" key="5">
    <source>
        <dbReference type="ARBA" id="ARBA00023136"/>
    </source>
</evidence>
<evidence type="ECO:0000313" key="8">
    <source>
        <dbReference type="EMBL" id="MFC4619610.1"/>
    </source>
</evidence>
<dbReference type="RefSeq" id="WP_376846704.1">
    <property type="nucleotide sequence ID" value="NZ_JBHSFW010000010.1"/>
</dbReference>